<evidence type="ECO:0000313" key="3">
    <source>
        <dbReference type="EMBL" id="KAJ4425964.1"/>
    </source>
</evidence>
<sequence>MCADAKERNFSDQHVTAIKEEYEDQSLDLTTEIKFEKDAEPISLPVVKREPELEENYCLLDEVSDNDLNDAGTIVSDHDTQIEEEIPDEDPRQILQSSTENSSELDYQPELFAVPDGKSYKLTVASREAGLVAAGEVDSSAFLQREPAITTGPAQEPDSSTLTERELEVCAMGDREPEIFQTYTGNGEIVYGKNRYKLFTAPLHSLRTRQHNIARLKLPQLRGAARAIHSNEPIEFWKLLFDDKILNWIVTNTNAKIRELSANYLWFDDPAQRELRKENGNRTAAISEIFDRFIADWKANYTQSEFLTVRYWLDFVDSVCSWQMEFSKSKKVEYSNTKWTLISHQYAHSNRNITGDNWFSSVELVDELLKVGIVRKNKREIPEYIIPTKKDAEGTKKIVFTKDKTLVSYVPKKGKFVCLISSMHHDSSIAENGKPEIIEDYNRTKGESVSWKARGTKTSRSPRRRWEDNIKMDLWEVGYDDRDWINLGQDMDRWRAYVRAAMNLRIPYKQFERNFSDHHMTAIKEEYEDQSLDLTTEIKFEENAEPISLPVMKREPEERNFLDHHVTGIKEEYVNQSPDLLSEVKFEEDPFAVVKREPERSNVELLSRFVFRENTEILFEPSKGIGLGVNPEKTKYLNMSRDQNILRSGNIKIGDLCFEEVEKFKYRVGTVTNINDTQEEIKRRINMGNAWAGHVARMRDFRNAYRMLVGRPEGKRPLDRPKRRWEDNIKMDLREVGYDNRDWIDLAQDRDQWQAYVRTAMNLRVP</sequence>
<organism evidence="3 4">
    <name type="scientific">Periplaneta americana</name>
    <name type="common">American cockroach</name>
    <name type="synonym">Blatta americana</name>
    <dbReference type="NCBI Taxonomy" id="6978"/>
    <lineage>
        <taxon>Eukaryota</taxon>
        <taxon>Metazoa</taxon>
        <taxon>Ecdysozoa</taxon>
        <taxon>Arthropoda</taxon>
        <taxon>Hexapoda</taxon>
        <taxon>Insecta</taxon>
        <taxon>Pterygota</taxon>
        <taxon>Neoptera</taxon>
        <taxon>Polyneoptera</taxon>
        <taxon>Dictyoptera</taxon>
        <taxon>Blattodea</taxon>
        <taxon>Blattoidea</taxon>
        <taxon>Blattidae</taxon>
        <taxon>Blattinae</taxon>
        <taxon>Periplaneta</taxon>
    </lineage>
</organism>
<keyword evidence="4" id="KW-1185">Reference proteome</keyword>
<name>A0ABQ8RW81_PERAM</name>
<evidence type="ECO:0000313" key="4">
    <source>
        <dbReference type="Proteomes" id="UP001148838"/>
    </source>
</evidence>
<dbReference type="InterPro" id="IPR029526">
    <property type="entry name" value="PGBD"/>
</dbReference>
<dbReference type="Proteomes" id="UP001148838">
    <property type="component" value="Unassembled WGS sequence"/>
</dbReference>
<evidence type="ECO:0000256" key="1">
    <source>
        <dbReference type="SAM" id="MobiDB-lite"/>
    </source>
</evidence>
<dbReference type="Pfam" id="PF13843">
    <property type="entry name" value="DDE_Tnp_1_7"/>
    <property type="match status" value="1"/>
</dbReference>
<gene>
    <name evidence="3" type="ORF">ANN_27590</name>
</gene>
<proteinExistence type="predicted"/>
<feature type="compositionally biased region" description="Polar residues" evidence="1">
    <location>
        <begin position="94"/>
        <end position="104"/>
    </location>
</feature>
<feature type="domain" description="PiggyBac transposable element-derived protein" evidence="2">
    <location>
        <begin position="344"/>
        <end position="467"/>
    </location>
</feature>
<comment type="caution">
    <text evidence="3">The sequence shown here is derived from an EMBL/GenBank/DDBJ whole genome shotgun (WGS) entry which is preliminary data.</text>
</comment>
<evidence type="ECO:0000259" key="2">
    <source>
        <dbReference type="Pfam" id="PF13843"/>
    </source>
</evidence>
<feature type="region of interest" description="Disordered" evidence="1">
    <location>
        <begin position="79"/>
        <end position="104"/>
    </location>
</feature>
<accession>A0ABQ8RW81</accession>
<reference evidence="3 4" key="1">
    <citation type="journal article" date="2022" name="Allergy">
        <title>Genome assembly and annotation of Periplaneta americana reveal a comprehensive cockroach allergen profile.</title>
        <authorList>
            <person name="Wang L."/>
            <person name="Xiong Q."/>
            <person name="Saelim N."/>
            <person name="Wang L."/>
            <person name="Nong W."/>
            <person name="Wan A.T."/>
            <person name="Shi M."/>
            <person name="Liu X."/>
            <person name="Cao Q."/>
            <person name="Hui J.H.L."/>
            <person name="Sookrung N."/>
            <person name="Leung T.F."/>
            <person name="Tungtrongchitr A."/>
            <person name="Tsui S.K.W."/>
        </authorList>
    </citation>
    <scope>NUCLEOTIDE SEQUENCE [LARGE SCALE GENOMIC DNA]</scope>
    <source>
        <strain evidence="3">PWHHKU_190912</strain>
    </source>
</reference>
<dbReference type="EMBL" id="JAJSOF020000041">
    <property type="protein sequence ID" value="KAJ4425964.1"/>
    <property type="molecule type" value="Genomic_DNA"/>
</dbReference>
<protein>
    <recommendedName>
        <fullName evidence="2">PiggyBac transposable element-derived protein domain-containing protein</fullName>
    </recommendedName>
</protein>